<sequence>MKVIEATIKSFKYENDTKETLKEINLNIEEGELVVITGLSGCGKTTLTRVLNGLVPHHYGGNLIGEVKLLGQNILDYRKGEIAKHIGNVFQNPSDQFFATVAEDEVAFVGENLGMEYEVLKERTKQAFREMKIDNLLDKKLSELSGGQKQKVAIASTLIYDTKIIFFDEPSSNLDFQGIAQFVEIIKDLKKMGKTLVIVEHRLFYLRDLYDRLLYMKNGRVVKEFGKGRLTEVDCKENNLRSINYENLVSENATSFKEKTEEINKLNISIGKRTLIENLSFELHRNEIMAIVGANGIGKTTLARTLAGLIKSKGSISFGAYRRERLKNAYYMMQDVDYQIFFDTVENELIPKNRLQDDNYLVQVKNYLEQIDLWDKRLEHPQNLSGGEKQRLSLATSFLSERKVIILDEPTSGLDYKRMAEISTSIRDYAKYHPVIIITHDLELIFKTCNTILMLNKDSFKKIKTYGNEKAILNFLTNESLYEEVI</sequence>
<keyword evidence="8" id="KW-1278">Translocase</keyword>
<evidence type="ECO:0000256" key="5">
    <source>
        <dbReference type="ARBA" id="ARBA00022737"/>
    </source>
</evidence>
<keyword evidence="7" id="KW-0067">ATP-binding</keyword>
<dbReference type="SUPFAM" id="SSF52540">
    <property type="entry name" value="P-loop containing nucleoside triphosphate hydrolases"/>
    <property type="match status" value="2"/>
</dbReference>
<comment type="caution">
    <text evidence="12">The sequence shown here is derived from an EMBL/GenBank/DDBJ whole genome shotgun (WGS) entry which is preliminary data.</text>
</comment>
<keyword evidence="6" id="KW-0547">Nucleotide-binding</keyword>
<evidence type="ECO:0000313" key="12">
    <source>
        <dbReference type="EMBL" id="PKZ15761.1"/>
    </source>
</evidence>
<keyword evidence="4" id="KW-1003">Cell membrane</keyword>
<evidence type="ECO:0000256" key="10">
    <source>
        <dbReference type="ARBA" id="ARBA00025157"/>
    </source>
</evidence>
<dbReference type="Gene3D" id="3.40.50.300">
    <property type="entry name" value="P-loop containing nucleotide triphosphate hydrolases"/>
    <property type="match status" value="2"/>
</dbReference>
<evidence type="ECO:0000256" key="6">
    <source>
        <dbReference type="ARBA" id="ARBA00022741"/>
    </source>
</evidence>
<evidence type="ECO:0000256" key="4">
    <source>
        <dbReference type="ARBA" id="ARBA00022475"/>
    </source>
</evidence>
<feature type="domain" description="ABC transporter" evidence="11">
    <location>
        <begin position="1"/>
        <end position="243"/>
    </location>
</feature>
<dbReference type="RefSeq" id="WP_101540582.1">
    <property type="nucleotide sequence ID" value="NZ_PKGS01000005.1"/>
</dbReference>
<feature type="domain" description="ABC transporter" evidence="11">
    <location>
        <begin position="258"/>
        <end position="482"/>
    </location>
</feature>
<evidence type="ECO:0000256" key="9">
    <source>
        <dbReference type="ARBA" id="ARBA00023136"/>
    </source>
</evidence>
<dbReference type="InterPro" id="IPR050095">
    <property type="entry name" value="ECF_ABC_transporter_ATP-bd"/>
</dbReference>
<dbReference type="PROSITE" id="PS00211">
    <property type="entry name" value="ABC_TRANSPORTER_1"/>
    <property type="match status" value="2"/>
</dbReference>
<dbReference type="CDD" id="cd03225">
    <property type="entry name" value="ABC_cobalt_CbiO_domain1"/>
    <property type="match status" value="1"/>
</dbReference>
<dbReference type="PANTHER" id="PTHR43553:SF23">
    <property type="entry name" value="ABC TRANSPORTER ATP-BINDING COMPONENT"/>
    <property type="match status" value="1"/>
</dbReference>
<evidence type="ECO:0000256" key="7">
    <source>
        <dbReference type="ARBA" id="ARBA00022840"/>
    </source>
</evidence>
<dbReference type="PANTHER" id="PTHR43553">
    <property type="entry name" value="HEAVY METAL TRANSPORTER"/>
    <property type="match status" value="1"/>
</dbReference>
<dbReference type="InterPro" id="IPR003593">
    <property type="entry name" value="AAA+_ATPase"/>
</dbReference>
<keyword evidence="3" id="KW-0813">Transport</keyword>
<accession>A0A2I1M6L1</accession>
<comment type="function">
    <text evidence="10">Probably part of an ABC transporter complex. Responsible for energy coupling to the transport system.</text>
</comment>
<evidence type="ECO:0000256" key="3">
    <source>
        <dbReference type="ARBA" id="ARBA00022448"/>
    </source>
</evidence>
<proteinExistence type="inferred from homology"/>
<dbReference type="InterPro" id="IPR015856">
    <property type="entry name" value="ABC_transpr_CbiO/EcfA_su"/>
</dbReference>
<dbReference type="AlphaFoldDB" id="A0A2I1M6L1"/>
<keyword evidence="5" id="KW-0677">Repeat</keyword>
<dbReference type="GO" id="GO:0043190">
    <property type="term" value="C:ATP-binding cassette (ABC) transporter complex"/>
    <property type="evidence" value="ECO:0007669"/>
    <property type="project" value="TreeGrafter"/>
</dbReference>
<dbReference type="InterPro" id="IPR003439">
    <property type="entry name" value="ABC_transporter-like_ATP-bd"/>
</dbReference>
<organism evidence="12 13">
    <name type="scientific">Anaerococcus octavius</name>
    <dbReference type="NCBI Taxonomy" id="54007"/>
    <lineage>
        <taxon>Bacteria</taxon>
        <taxon>Bacillati</taxon>
        <taxon>Bacillota</taxon>
        <taxon>Tissierellia</taxon>
        <taxon>Tissierellales</taxon>
        <taxon>Peptoniphilaceae</taxon>
        <taxon>Anaerococcus</taxon>
    </lineage>
</organism>
<evidence type="ECO:0000313" key="13">
    <source>
        <dbReference type="Proteomes" id="UP000234335"/>
    </source>
</evidence>
<dbReference type="InterPro" id="IPR017871">
    <property type="entry name" value="ABC_transporter-like_CS"/>
</dbReference>
<evidence type="ECO:0000259" key="11">
    <source>
        <dbReference type="PROSITE" id="PS50893"/>
    </source>
</evidence>
<evidence type="ECO:0000256" key="2">
    <source>
        <dbReference type="ARBA" id="ARBA00005417"/>
    </source>
</evidence>
<gene>
    <name evidence="12" type="ORF">CYJ34_06990</name>
</gene>
<dbReference type="GO" id="GO:0042626">
    <property type="term" value="F:ATPase-coupled transmembrane transporter activity"/>
    <property type="evidence" value="ECO:0007669"/>
    <property type="project" value="TreeGrafter"/>
</dbReference>
<reference evidence="12 13" key="1">
    <citation type="submission" date="2017-12" db="EMBL/GenBank/DDBJ databases">
        <title>Phylogenetic diversity of female urinary microbiome.</title>
        <authorList>
            <person name="Thomas-White K."/>
            <person name="Wolfe A.J."/>
        </authorList>
    </citation>
    <scope>NUCLEOTIDE SEQUENCE [LARGE SCALE GENOMIC DNA]</scope>
    <source>
        <strain evidence="12 13">UMB0119</strain>
    </source>
</reference>
<dbReference type="PROSITE" id="PS50893">
    <property type="entry name" value="ABC_TRANSPORTER_2"/>
    <property type="match status" value="2"/>
</dbReference>
<comment type="subcellular location">
    <subcellularLocation>
        <location evidence="1">Cell membrane</location>
        <topology evidence="1">Peripheral membrane protein</topology>
    </subcellularLocation>
</comment>
<keyword evidence="9" id="KW-0472">Membrane</keyword>
<dbReference type="GO" id="GO:0005524">
    <property type="term" value="F:ATP binding"/>
    <property type="evidence" value="ECO:0007669"/>
    <property type="project" value="UniProtKB-KW"/>
</dbReference>
<keyword evidence="13" id="KW-1185">Reference proteome</keyword>
<name>A0A2I1M6L1_9FIRM</name>
<comment type="similarity">
    <text evidence="2">Belongs to the ABC transporter superfamily.</text>
</comment>
<dbReference type="Pfam" id="PF00005">
    <property type="entry name" value="ABC_tran"/>
    <property type="match status" value="2"/>
</dbReference>
<dbReference type="InterPro" id="IPR027417">
    <property type="entry name" value="P-loop_NTPase"/>
</dbReference>
<evidence type="ECO:0000256" key="1">
    <source>
        <dbReference type="ARBA" id="ARBA00004202"/>
    </source>
</evidence>
<dbReference type="Proteomes" id="UP000234335">
    <property type="component" value="Unassembled WGS sequence"/>
</dbReference>
<dbReference type="GO" id="GO:0016887">
    <property type="term" value="F:ATP hydrolysis activity"/>
    <property type="evidence" value="ECO:0007669"/>
    <property type="project" value="InterPro"/>
</dbReference>
<protein>
    <submittedName>
        <fullName evidence="12">ABC transporter</fullName>
    </submittedName>
</protein>
<dbReference type="EMBL" id="PKGS01000005">
    <property type="protein sequence ID" value="PKZ15761.1"/>
    <property type="molecule type" value="Genomic_DNA"/>
</dbReference>
<dbReference type="SMART" id="SM00382">
    <property type="entry name" value="AAA"/>
    <property type="match status" value="2"/>
</dbReference>
<evidence type="ECO:0000256" key="8">
    <source>
        <dbReference type="ARBA" id="ARBA00022967"/>
    </source>
</evidence>